<keyword evidence="3" id="KW-1185">Reference proteome</keyword>
<dbReference type="EMBL" id="PQIB02000002">
    <property type="protein sequence ID" value="RLN35996.1"/>
    <property type="molecule type" value="Genomic_DNA"/>
</dbReference>
<dbReference type="Proteomes" id="UP000275267">
    <property type="component" value="Unassembled WGS sequence"/>
</dbReference>
<evidence type="ECO:0000256" key="1">
    <source>
        <dbReference type="SAM" id="MobiDB-lite"/>
    </source>
</evidence>
<reference evidence="3" key="1">
    <citation type="journal article" date="2019" name="Nat. Commun.">
        <title>The genome of broomcorn millet.</title>
        <authorList>
            <person name="Zou C."/>
            <person name="Miki D."/>
            <person name="Li D."/>
            <person name="Tang Q."/>
            <person name="Xiao L."/>
            <person name="Rajput S."/>
            <person name="Deng P."/>
            <person name="Jia W."/>
            <person name="Huang R."/>
            <person name="Zhang M."/>
            <person name="Sun Y."/>
            <person name="Hu J."/>
            <person name="Fu X."/>
            <person name="Schnable P.S."/>
            <person name="Li F."/>
            <person name="Zhang H."/>
            <person name="Feng B."/>
            <person name="Zhu X."/>
            <person name="Liu R."/>
            <person name="Schnable J.C."/>
            <person name="Zhu J.-K."/>
            <person name="Zhang H."/>
        </authorList>
    </citation>
    <scope>NUCLEOTIDE SEQUENCE [LARGE SCALE GENOMIC DNA]</scope>
</reference>
<dbReference type="InterPro" id="IPR036047">
    <property type="entry name" value="F-box-like_dom_sf"/>
</dbReference>
<evidence type="ECO:0000313" key="2">
    <source>
        <dbReference type="EMBL" id="RLN35996.1"/>
    </source>
</evidence>
<evidence type="ECO:0008006" key="4">
    <source>
        <dbReference type="Google" id="ProtNLM"/>
    </source>
</evidence>
<organism evidence="2 3">
    <name type="scientific">Panicum miliaceum</name>
    <name type="common">Proso millet</name>
    <name type="synonym">Broomcorn millet</name>
    <dbReference type="NCBI Taxonomy" id="4540"/>
    <lineage>
        <taxon>Eukaryota</taxon>
        <taxon>Viridiplantae</taxon>
        <taxon>Streptophyta</taxon>
        <taxon>Embryophyta</taxon>
        <taxon>Tracheophyta</taxon>
        <taxon>Spermatophyta</taxon>
        <taxon>Magnoliopsida</taxon>
        <taxon>Liliopsida</taxon>
        <taxon>Poales</taxon>
        <taxon>Poaceae</taxon>
        <taxon>PACMAD clade</taxon>
        <taxon>Panicoideae</taxon>
        <taxon>Panicodae</taxon>
        <taxon>Paniceae</taxon>
        <taxon>Panicinae</taxon>
        <taxon>Panicum</taxon>
        <taxon>Panicum sect. Panicum</taxon>
    </lineage>
</organism>
<proteinExistence type="predicted"/>
<feature type="compositionally biased region" description="Low complexity" evidence="1">
    <location>
        <begin position="56"/>
        <end position="74"/>
    </location>
</feature>
<accession>A0A3L6TGZ6</accession>
<evidence type="ECO:0000313" key="3">
    <source>
        <dbReference type="Proteomes" id="UP000275267"/>
    </source>
</evidence>
<gene>
    <name evidence="2" type="ORF">C2845_PM03G22740</name>
</gene>
<comment type="caution">
    <text evidence="2">The sequence shown here is derived from an EMBL/GenBank/DDBJ whole genome shotgun (WGS) entry which is preliminary data.</text>
</comment>
<dbReference type="SUPFAM" id="SSF81383">
    <property type="entry name" value="F-box domain"/>
    <property type="match status" value="1"/>
</dbReference>
<feature type="region of interest" description="Disordered" evidence="1">
    <location>
        <begin position="46"/>
        <end position="74"/>
    </location>
</feature>
<name>A0A3L6TGZ6_PANMI</name>
<dbReference type="AlphaFoldDB" id="A0A3L6TGZ6"/>
<sequence>MALSKPLAASEGRAMPALAASNAGVLPVDAVYEILLRVPAKDLCRFRAPSAGRGGPSSPTRTSSPRTRPITLGH</sequence>
<protein>
    <recommendedName>
        <fullName evidence="4">F-box domain-containing protein</fullName>
    </recommendedName>
</protein>